<sequence>MRGVSVIGVGCTPFGKQTGVGITDLALQACREALHDAQVPTSLVQSFYLGNFASEALVHQGSLAPIVAYRLGLGPIPCTRVEGACASSGIAFRHGVLLIASGLCDIVLAAGVEKMTSAETGAVTEALASAGDAESEMRLGLTFPGTFGIIMRRHMHQYGTTREQVGMVSVKNRQNGSANPKAHFQKPVALEEVMGSRLICDPLRLYDCTPISDGAAAAVLCAADLASEFTQRPIDVIGSGHAIGPATLFEMADLTTFEASVAAAQQAYREAGIAPRDIDVAEVHDCFTIAEITAIEDLGFVEKGKGGPAVADGLTALDGKLPINPSGGLLSKGHPVGATGLAQIYEIVGQLRGEAINQVKGAQIGLAHNLGGTGAVSTVHILKRR</sequence>
<dbReference type="NCBIfam" id="NF004720">
    <property type="entry name" value="PRK06064.1"/>
    <property type="match status" value="1"/>
</dbReference>
<dbReference type="InterPro" id="IPR055140">
    <property type="entry name" value="Thiolase_C_2"/>
</dbReference>
<dbReference type="EC" id="2.3.1.176" evidence="1"/>
<name>A0A2T4TV74_9BACT</name>
<gene>
    <name evidence="9" type="ORF">CLG94_12115</name>
</gene>
<evidence type="ECO:0000256" key="5">
    <source>
        <dbReference type="ARBA" id="ARBA00023121"/>
    </source>
</evidence>
<dbReference type="InterPro" id="IPR016039">
    <property type="entry name" value="Thiolase-like"/>
</dbReference>
<keyword evidence="10" id="KW-1185">Reference proteome</keyword>
<keyword evidence="4" id="KW-0445">Lipid transport</keyword>
<evidence type="ECO:0000256" key="2">
    <source>
        <dbReference type="ARBA" id="ARBA00022448"/>
    </source>
</evidence>
<protein>
    <recommendedName>
        <fullName evidence="1">propanoyl-CoA C-acyltransferase</fullName>
        <ecNumber evidence="1">2.3.1.176</ecNumber>
    </recommendedName>
    <alternativeName>
        <fullName evidence="6">Propanoyl-CoA C-acyltransferase</fullName>
    </alternativeName>
</protein>
<dbReference type="InterPro" id="IPR020616">
    <property type="entry name" value="Thiolase_N"/>
</dbReference>
<evidence type="ECO:0000256" key="3">
    <source>
        <dbReference type="ARBA" id="ARBA00022679"/>
    </source>
</evidence>
<reference evidence="9 10" key="1">
    <citation type="submission" date="2017-09" db="EMBL/GenBank/DDBJ databases">
        <title>Bloom of a denitrifying methanotroph, Candidatus Methylomirabilis limnetica, in a deep stratified lake.</title>
        <authorList>
            <person name="Graf J.S."/>
            <person name="Marchant H.K."/>
            <person name="Tienken D."/>
            <person name="Hach P.F."/>
            <person name="Brand A."/>
            <person name="Schubert C.J."/>
            <person name="Kuypers M.M."/>
            <person name="Milucka J."/>
        </authorList>
    </citation>
    <scope>NUCLEOTIDE SEQUENCE [LARGE SCALE GENOMIC DNA]</scope>
    <source>
        <strain evidence="9 10">Zug</strain>
    </source>
</reference>
<evidence type="ECO:0000313" key="10">
    <source>
        <dbReference type="Proteomes" id="UP000241436"/>
    </source>
</evidence>
<feature type="domain" description="Thiolase N-terminal" evidence="7">
    <location>
        <begin position="4"/>
        <end position="223"/>
    </location>
</feature>
<dbReference type="OrthoDB" id="9785768at2"/>
<dbReference type="GO" id="GO:0008289">
    <property type="term" value="F:lipid binding"/>
    <property type="evidence" value="ECO:0007669"/>
    <property type="project" value="UniProtKB-KW"/>
</dbReference>
<dbReference type="GO" id="GO:0016747">
    <property type="term" value="F:acyltransferase activity, transferring groups other than amino-acyl groups"/>
    <property type="evidence" value="ECO:0007669"/>
    <property type="project" value="InterPro"/>
</dbReference>
<comment type="caution">
    <text evidence="9">The sequence shown here is derived from an EMBL/GenBank/DDBJ whole genome shotgun (WGS) entry which is preliminary data.</text>
</comment>
<keyword evidence="2" id="KW-0813">Transport</keyword>
<dbReference type="PROSITE" id="PS00737">
    <property type="entry name" value="THIOLASE_2"/>
    <property type="match status" value="1"/>
</dbReference>
<dbReference type="EMBL" id="NVQC01000036">
    <property type="protein sequence ID" value="PTL35012.1"/>
    <property type="molecule type" value="Genomic_DNA"/>
</dbReference>
<accession>A0A2T4TV74</accession>
<dbReference type="PANTHER" id="PTHR42870:SF1">
    <property type="entry name" value="NON-SPECIFIC LIPID-TRANSFER PROTEIN-LIKE 2"/>
    <property type="match status" value="1"/>
</dbReference>
<reference evidence="10" key="2">
    <citation type="journal article" date="2018" name="Environ. Microbiol.">
        <title>Bloom of a denitrifying methanotroph, 'Candidatus Methylomirabilis limnetica', in a deep stratified lake.</title>
        <authorList>
            <person name="Graf J.S."/>
            <person name="Mayr M.J."/>
            <person name="Marchant H.K."/>
            <person name="Tienken D."/>
            <person name="Hach P.F."/>
            <person name="Brand A."/>
            <person name="Schubert C.J."/>
            <person name="Kuypers M.M."/>
            <person name="Milucka J."/>
        </authorList>
    </citation>
    <scope>NUCLEOTIDE SEQUENCE [LARGE SCALE GENOMIC DNA]</scope>
    <source>
        <strain evidence="10">Zug</strain>
    </source>
</reference>
<evidence type="ECO:0000259" key="8">
    <source>
        <dbReference type="Pfam" id="PF22691"/>
    </source>
</evidence>
<dbReference type="GO" id="GO:0006869">
    <property type="term" value="P:lipid transport"/>
    <property type="evidence" value="ECO:0007669"/>
    <property type="project" value="UniProtKB-KW"/>
</dbReference>
<keyword evidence="5" id="KW-0446">Lipid-binding</keyword>
<dbReference type="Gene3D" id="3.40.47.10">
    <property type="match status" value="1"/>
</dbReference>
<keyword evidence="3 9" id="KW-0808">Transferase</keyword>
<dbReference type="InterPro" id="IPR020613">
    <property type="entry name" value="Thiolase_CS"/>
</dbReference>
<dbReference type="AlphaFoldDB" id="A0A2T4TV74"/>
<organism evidence="9 10">
    <name type="scientific">Candidatus Methylomirabilis limnetica</name>
    <dbReference type="NCBI Taxonomy" id="2033718"/>
    <lineage>
        <taxon>Bacteria</taxon>
        <taxon>Candidatus Methylomirabilota</taxon>
        <taxon>Candidatus Methylomirabilia</taxon>
        <taxon>Candidatus Methylomirabilales</taxon>
        <taxon>Candidatus Methylomirabilaceae</taxon>
        <taxon>Candidatus Methylomirabilis</taxon>
    </lineage>
</organism>
<dbReference type="Pfam" id="PF22691">
    <property type="entry name" value="Thiolase_C_1"/>
    <property type="match status" value="1"/>
</dbReference>
<feature type="domain" description="Thiolase C-terminal" evidence="8">
    <location>
        <begin position="246"/>
        <end position="384"/>
    </location>
</feature>
<evidence type="ECO:0000313" key="9">
    <source>
        <dbReference type="EMBL" id="PTL35012.1"/>
    </source>
</evidence>
<dbReference type="SUPFAM" id="SSF53901">
    <property type="entry name" value="Thiolase-like"/>
    <property type="match status" value="2"/>
</dbReference>
<evidence type="ECO:0000256" key="1">
    <source>
        <dbReference type="ARBA" id="ARBA00012352"/>
    </source>
</evidence>
<proteinExistence type="predicted"/>
<dbReference type="Pfam" id="PF00108">
    <property type="entry name" value="Thiolase_N"/>
    <property type="match status" value="1"/>
</dbReference>
<dbReference type="CDD" id="cd00829">
    <property type="entry name" value="SCP-x_thiolase"/>
    <property type="match status" value="1"/>
</dbReference>
<dbReference type="InterPro" id="IPR002155">
    <property type="entry name" value="Thiolase"/>
</dbReference>
<evidence type="ECO:0000256" key="4">
    <source>
        <dbReference type="ARBA" id="ARBA00023055"/>
    </source>
</evidence>
<keyword evidence="9" id="KW-0012">Acyltransferase</keyword>
<evidence type="ECO:0000256" key="6">
    <source>
        <dbReference type="ARBA" id="ARBA00032316"/>
    </source>
</evidence>
<dbReference type="PIRSF" id="PIRSF000429">
    <property type="entry name" value="Ac-CoA_Ac_transf"/>
    <property type="match status" value="1"/>
</dbReference>
<dbReference type="Proteomes" id="UP000241436">
    <property type="component" value="Unassembled WGS sequence"/>
</dbReference>
<dbReference type="PANTHER" id="PTHR42870">
    <property type="entry name" value="ACETYL-COA C-ACETYLTRANSFERASE"/>
    <property type="match status" value="1"/>
</dbReference>
<evidence type="ECO:0000259" key="7">
    <source>
        <dbReference type="Pfam" id="PF00108"/>
    </source>
</evidence>